<evidence type="ECO:0000256" key="2">
    <source>
        <dbReference type="SAM" id="SignalP"/>
    </source>
</evidence>
<dbReference type="PANTHER" id="PTHR12000">
    <property type="entry name" value="HEMOGLOBINASE FAMILY MEMBER"/>
    <property type="match status" value="1"/>
</dbReference>
<comment type="caution">
    <text evidence="4">The sequence shown here is derived from an EMBL/GenBank/DDBJ whole genome shotgun (WGS) entry which is preliminary data.</text>
</comment>
<dbReference type="PRINTS" id="PR00776">
    <property type="entry name" value="HEMOGLOBNASE"/>
</dbReference>
<dbReference type="Gene3D" id="1.10.132.130">
    <property type="match status" value="1"/>
</dbReference>
<dbReference type="GO" id="GO:0005773">
    <property type="term" value="C:vacuole"/>
    <property type="evidence" value="ECO:0007669"/>
    <property type="project" value="GOC"/>
</dbReference>
<comment type="similarity">
    <text evidence="1">Belongs to the peptidase C13 family.</text>
</comment>
<keyword evidence="2" id="KW-0732">Signal</keyword>
<dbReference type="Gene3D" id="3.40.50.1460">
    <property type="match status" value="2"/>
</dbReference>
<dbReference type="PANTHER" id="PTHR12000:SF42">
    <property type="entry name" value="LEGUMAIN"/>
    <property type="match status" value="1"/>
</dbReference>
<dbReference type="InterPro" id="IPR001096">
    <property type="entry name" value="Peptidase_C13"/>
</dbReference>
<dbReference type="AlphaFoldDB" id="A0A7J7IUK0"/>
<dbReference type="OrthoDB" id="9973749at2759"/>
<evidence type="ECO:0000259" key="3">
    <source>
        <dbReference type="Pfam" id="PF20985"/>
    </source>
</evidence>
<dbReference type="Pfam" id="PF01650">
    <property type="entry name" value="Peptidase_C13"/>
    <property type="match status" value="1"/>
</dbReference>
<dbReference type="Pfam" id="PF20985">
    <property type="entry name" value="Legum_prodom"/>
    <property type="match status" value="1"/>
</dbReference>
<evidence type="ECO:0000313" key="4">
    <source>
        <dbReference type="EMBL" id="KAF6017227.1"/>
    </source>
</evidence>
<protein>
    <submittedName>
        <fullName evidence="4">LGMN</fullName>
    </submittedName>
</protein>
<dbReference type="PIRSF" id="PIRSF019663">
    <property type="entry name" value="Legumain"/>
    <property type="match status" value="1"/>
</dbReference>
<feature type="domain" description="Legumain prodomain" evidence="3">
    <location>
        <begin position="247"/>
        <end position="342"/>
    </location>
</feature>
<dbReference type="InterPro" id="IPR048501">
    <property type="entry name" value="Legum_prodom"/>
</dbReference>
<evidence type="ECO:0000313" key="5">
    <source>
        <dbReference type="Proteomes" id="UP000593567"/>
    </source>
</evidence>
<keyword evidence="5" id="KW-1185">Reference proteome</keyword>
<dbReference type="Proteomes" id="UP000593567">
    <property type="component" value="Unassembled WGS sequence"/>
</dbReference>
<proteinExistence type="inferred from homology"/>
<dbReference type="GO" id="GO:0006624">
    <property type="term" value="P:vacuolar protein processing"/>
    <property type="evidence" value="ECO:0007669"/>
    <property type="project" value="TreeGrafter"/>
</dbReference>
<dbReference type="GO" id="GO:0051603">
    <property type="term" value="P:proteolysis involved in protein catabolic process"/>
    <property type="evidence" value="ECO:0007669"/>
    <property type="project" value="TreeGrafter"/>
</dbReference>
<feature type="chain" id="PRO_5029583811" evidence="2">
    <location>
        <begin position="24"/>
        <end position="342"/>
    </location>
</feature>
<dbReference type="CDD" id="cd21115">
    <property type="entry name" value="legumain_C"/>
    <property type="match status" value="1"/>
</dbReference>
<feature type="signal peptide" evidence="2">
    <location>
        <begin position="1"/>
        <end position="23"/>
    </location>
</feature>
<name>A0A7J7IUK0_BUGNE</name>
<gene>
    <name evidence="4" type="ORF">EB796_024468</name>
</gene>
<dbReference type="EMBL" id="VXIV02003421">
    <property type="protein sequence ID" value="KAF6017227.1"/>
    <property type="molecule type" value="Genomic_DNA"/>
</dbReference>
<sequence length="342" mass="38550">MGFSFSVNLLAFALLCGISFSHSLKDGGKHWALLVAGSNGFENYRHQADVCHAYHVLKDHGFPEENIIVMMYDDIAYNTENKDKGVIINRPNGENVYPGDVTPEVFLNVLQGKKEQRGIYATTAANAKESSYACYLDKHLDTYLGDLYSVNWMENSDVANLKKETLLNQFDIVRKNTNKSHVMEYGEMDIASEPVSDFQGDTPSARNVYYPALPFDAVPSHDVDLHILRHKIQSSTIEEEKSNLSRQLDYKFKVRSEIASQMHKIAAAAVGHDSGLFSEAISIRTEDINFDCYEPAVKYYSAMCRNINQVPFALRVLYILQNVCNIQGMSSEILIRAMDDIC</sequence>
<accession>A0A7J7IUK0</accession>
<organism evidence="4 5">
    <name type="scientific">Bugula neritina</name>
    <name type="common">Brown bryozoan</name>
    <name type="synonym">Sertularia neritina</name>
    <dbReference type="NCBI Taxonomy" id="10212"/>
    <lineage>
        <taxon>Eukaryota</taxon>
        <taxon>Metazoa</taxon>
        <taxon>Spiralia</taxon>
        <taxon>Lophotrochozoa</taxon>
        <taxon>Bryozoa</taxon>
        <taxon>Gymnolaemata</taxon>
        <taxon>Cheilostomatida</taxon>
        <taxon>Flustrina</taxon>
        <taxon>Buguloidea</taxon>
        <taxon>Bugulidae</taxon>
        <taxon>Bugula</taxon>
    </lineage>
</organism>
<evidence type="ECO:0000256" key="1">
    <source>
        <dbReference type="ARBA" id="ARBA00009941"/>
    </source>
</evidence>
<reference evidence="4" key="1">
    <citation type="submission" date="2020-06" db="EMBL/GenBank/DDBJ databases">
        <title>Draft genome of Bugula neritina, a colonial animal packing powerful symbionts and potential medicines.</title>
        <authorList>
            <person name="Rayko M."/>
        </authorList>
    </citation>
    <scope>NUCLEOTIDE SEQUENCE [LARGE SCALE GENOMIC DNA]</scope>
    <source>
        <strain evidence="4">Kwan_BN1</strain>
    </source>
</reference>
<dbReference type="GO" id="GO:0004197">
    <property type="term" value="F:cysteine-type endopeptidase activity"/>
    <property type="evidence" value="ECO:0007669"/>
    <property type="project" value="TreeGrafter"/>
</dbReference>
<dbReference type="InterPro" id="IPR046427">
    <property type="entry name" value="Legumain_prodom_sf"/>
</dbReference>